<sequence>MGALMTLNGTPIWVSSSRRRGEPEARYSGFMQTSPCQSRRRRQLICKRRRRSRRAKLIHGQSKALITADQTSARVGRRLPVSALSHNWISWAMPKITRITRLCCHMGNMRRRCCRDNTRKVMRVRINAFCPSRVPYSTSSARPSTNAVVMPTLFGTARVQNDTSKASHMGRNTSMNCGMGETLSSRPMAKVSQMTQPLLRRDAAIIASGFGRVRQALQPAWQVRLPELQAAQPGLPGPLVWQARYRQAHPARLSWPAGLGPKCPCGQLLPGPCRPRWRAAPGYAGH</sequence>
<accession>A0AAQ1SSI1</accession>
<keyword evidence="2" id="KW-1185">Reference proteome</keyword>
<dbReference type="Proteomes" id="UP000294335">
    <property type="component" value="Unassembled WGS sequence"/>
</dbReference>
<proteinExistence type="predicted"/>
<dbReference type="AlphaFoldDB" id="A0AAQ1SSI1"/>
<comment type="caution">
    <text evidence="1">The sequence shown here is derived from an EMBL/GenBank/DDBJ whole genome shotgun (WGS) entry which is preliminary data.</text>
</comment>
<evidence type="ECO:0000313" key="2">
    <source>
        <dbReference type="Proteomes" id="UP000294335"/>
    </source>
</evidence>
<organism evidence="1 2">
    <name type="scientific">Pseudomonas inefficax</name>
    <dbReference type="NCBI Taxonomy" id="2078786"/>
    <lineage>
        <taxon>Bacteria</taxon>
        <taxon>Pseudomonadati</taxon>
        <taxon>Pseudomonadota</taxon>
        <taxon>Gammaproteobacteria</taxon>
        <taxon>Pseudomonadales</taxon>
        <taxon>Pseudomonadaceae</taxon>
        <taxon>Pseudomonas</taxon>
    </lineage>
</organism>
<protein>
    <submittedName>
        <fullName evidence="1">Uncharacterized protein</fullName>
    </submittedName>
</protein>
<gene>
    <name evidence="1" type="ORF">JV551A3_V1_630030</name>
</gene>
<dbReference type="EMBL" id="OPYN01000063">
    <property type="protein sequence ID" value="SPO59514.1"/>
    <property type="molecule type" value="Genomic_DNA"/>
</dbReference>
<name>A0AAQ1SSI1_9PSED</name>
<reference evidence="1 2" key="1">
    <citation type="submission" date="2018-02" db="EMBL/GenBank/DDBJ databases">
        <authorList>
            <person name="Dubost A."/>
        </authorList>
    </citation>
    <scope>NUCLEOTIDE SEQUENCE [LARGE SCALE GENOMIC DNA]</scope>
    <source>
        <strain evidence="2">JV551A3</strain>
    </source>
</reference>
<evidence type="ECO:0000313" key="1">
    <source>
        <dbReference type="EMBL" id="SPO59514.1"/>
    </source>
</evidence>